<dbReference type="AlphaFoldDB" id="A0A229X7T9"/>
<evidence type="ECO:0000256" key="1">
    <source>
        <dbReference type="SAM" id="SignalP"/>
    </source>
</evidence>
<dbReference type="OrthoDB" id="3770142at2759"/>
<dbReference type="EMBL" id="NIDN02000128">
    <property type="protein sequence ID" value="RLL96011.1"/>
    <property type="molecule type" value="Genomic_DNA"/>
</dbReference>
<evidence type="ECO:0008006" key="4">
    <source>
        <dbReference type="Google" id="ProtNLM"/>
    </source>
</evidence>
<keyword evidence="3" id="KW-1185">Reference proteome</keyword>
<feature type="signal peptide" evidence="1">
    <location>
        <begin position="1"/>
        <end position="20"/>
    </location>
</feature>
<comment type="caution">
    <text evidence="2">The sequence shown here is derived from an EMBL/GenBank/DDBJ whole genome shotgun (WGS) entry which is preliminary data.</text>
</comment>
<name>A0A229X7T9_9EURO</name>
<feature type="chain" id="PRO_5011911666" description="Cyanovirin-N domain-containing protein" evidence="1">
    <location>
        <begin position="21"/>
        <end position="162"/>
    </location>
</feature>
<keyword evidence="1" id="KW-0732">Signal</keyword>
<sequence length="162" mass="17149">MKPCSVLSFVAASLIAGVAADFQIYYEQEVVVSPNGDENTISNIRVFDGPPSCDDVNNNYAALSIAADASGQGYARCDGCGDEANIATWDISELEMNAANDWGHYTIYENAGYQMTPADGGPLQGSCTRDNGDTYDCTTGLDNTHGTRLFVCSSPKGGIHAK</sequence>
<accession>A0A229X7T9</accession>
<organism evidence="2 3">
    <name type="scientific">Aspergillus turcosus</name>
    <dbReference type="NCBI Taxonomy" id="1245748"/>
    <lineage>
        <taxon>Eukaryota</taxon>
        <taxon>Fungi</taxon>
        <taxon>Dikarya</taxon>
        <taxon>Ascomycota</taxon>
        <taxon>Pezizomycotina</taxon>
        <taxon>Eurotiomycetes</taxon>
        <taxon>Eurotiomycetidae</taxon>
        <taxon>Eurotiales</taxon>
        <taxon>Aspergillaceae</taxon>
        <taxon>Aspergillus</taxon>
        <taxon>Aspergillus subgen. Fumigati</taxon>
    </lineage>
</organism>
<evidence type="ECO:0000313" key="2">
    <source>
        <dbReference type="EMBL" id="RLL96011.1"/>
    </source>
</evidence>
<dbReference type="Proteomes" id="UP000215289">
    <property type="component" value="Unassembled WGS sequence"/>
</dbReference>
<reference evidence="2 3" key="1">
    <citation type="submission" date="2018-08" db="EMBL/GenBank/DDBJ databases">
        <title>Draft genome sequences of two Aspergillus turcosus clinical strains isolated from bronchoalveolar lavage fluid: one azole-susceptible and the other azole-resistant.</title>
        <authorList>
            <person name="Parent-Michaud M."/>
            <person name="Dufresne P.J."/>
            <person name="Fournier E."/>
            <person name="Martineau C."/>
            <person name="Moreira S."/>
            <person name="Perkins V."/>
            <person name="De Repentigny L."/>
            <person name="Dufresne S.F."/>
        </authorList>
    </citation>
    <scope>NUCLEOTIDE SEQUENCE [LARGE SCALE GENOMIC DNA]</scope>
    <source>
        <strain evidence="2">HMR AF 1038</strain>
    </source>
</reference>
<gene>
    <name evidence="2" type="ORF">CFD26_105111</name>
</gene>
<proteinExistence type="predicted"/>
<evidence type="ECO:0000313" key="3">
    <source>
        <dbReference type="Proteomes" id="UP000215289"/>
    </source>
</evidence>
<protein>
    <recommendedName>
        <fullName evidence="4">Cyanovirin-N domain-containing protein</fullName>
    </recommendedName>
</protein>